<reference evidence="1 2" key="1">
    <citation type="submission" date="2018-06" db="EMBL/GenBank/DDBJ databases">
        <authorList>
            <consortium name="Pathogen Informatics"/>
            <person name="Doyle S."/>
        </authorList>
    </citation>
    <scope>NUCLEOTIDE SEQUENCE [LARGE SCALE GENOMIC DNA]</scope>
    <source>
        <strain evidence="1 2">NCTC11842</strain>
    </source>
</reference>
<dbReference type="EMBL" id="UAUF01000014">
    <property type="protein sequence ID" value="SPZ11497.1"/>
    <property type="molecule type" value="Genomic_DNA"/>
</dbReference>
<accession>A0A2X2CTF0</accession>
<sequence length="68" mass="7436">MLNGREDEPASLNCTLAEQGLSPAHHKAAILVPFEAVKSEAIRFAWVVLFLDTVQRYAAPANICQKAL</sequence>
<name>A0A2X2CTF0_PSELU</name>
<proteinExistence type="predicted"/>
<gene>
    <name evidence="1" type="ORF">NCTC11842_03742</name>
</gene>
<evidence type="ECO:0000313" key="1">
    <source>
        <dbReference type="EMBL" id="SPZ11497.1"/>
    </source>
</evidence>
<evidence type="ECO:0000313" key="2">
    <source>
        <dbReference type="Proteomes" id="UP000250443"/>
    </source>
</evidence>
<dbReference type="Proteomes" id="UP000250443">
    <property type="component" value="Unassembled WGS sequence"/>
</dbReference>
<organism evidence="1 2">
    <name type="scientific">Pseudomonas luteola</name>
    <dbReference type="NCBI Taxonomy" id="47886"/>
    <lineage>
        <taxon>Bacteria</taxon>
        <taxon>Pseudomonadati</taxon>
        <taxon>Pseudomonadota</taxon>
        <taxon>Gammaproteobacteria</taxon>
        <taxon>Pseudomonadales</taxon>
        <taxon>Pseudomonadaceae</taxon>
        <taxon>Pseudomonas</taxon>
    </lineage>
</organism>
<dbReference type="AlphaFoldDB" id="A0A2X2CTF0"/>
<protein>
    <submittedName>
        <fullName evidence="1">Uncharacterized protein</fullName>
    </submittedName>
</protein>